<dbReference type="EMBL" id="MTJL01000030">
    <property type="protein sequence ID" value="OMI02807.1"/>
    <property type="molecule type" value="Genomic_DNA"/>
</dbReference>
<evidence type="ECO:0000259" key="1">
    <source>
        <dbReference type="Pfam" id="PF21747"/>
    </source>
</evidence>
<dbReference type="Pfam" id="PF21747">
    <property type="entry name" value="YpoC"/>
    <property type="match status" value="1"/>
</dbReference>
<sequence>MTSVSLLDAFEKTLRERKPESDDRLAVLSENPLYFDFAGKVGALKPWEQELEWVPLLFQIWENTKERLLPVFQTRKSRCSEEEMLSGVCCLIASFHWTMGEPVETLNWERLTQKSFPVKPINWMERLEFILLKPTQYHCFIQLDELFTEMKKQFYKYTAMKQKKATH</sequence>
<comment type="caution">
    <text evidence="2">The sequence shown here is derived from an EMBL/GenBank/DDBJ whole genome shotgun (WGS) entry which is preliminary data.</text>
</comment>
<dbReference type="OrthoDB" id="2360594at2"/>
<name>A0A1R1QFQ8_9BACI</name>
<dbReference type="Proteomes" id="UP000187367">
    <property type="component" value="Unassembled WGS sequence"/>
</dbReference>
<evidence type="ECO:0000313" key="2">
    <source>
        <dbReference type="EMBL" id="OMI02807.1"/>
    </source>
</evidence>
<accession>A0A1R1QFQ8</accession>
<protein>
    <recommendedName>
        <fullName evidence="1">YpoC-like domain-containing protein</fullName>
    </recommendedName>
</protein>
<evidence type="ECO:0000313" key="3">
    <source>
        <dbReference type="Proteomes" id="UP000187367"/>
    </source>
</evidence>
<feature type="domain" description="YpoC-like" evidence="1">
    <location>
        <begin position="52"/>
        <end position="162"/>
    </location>
</feature>
<keyword evidence="3" id="KW-1185">Reference proteome</keyword>
<organism evidence="2 3">
    <name type="scientific">Bacillus swezeyi</name>
    <dbReference type="NCBI Taxonomy" id="1925020"/>
    <lineage>
        <taxon>Bacteria</taxon>
        <taxon>Bacillati</taxon>
        <taxon>Bacillota</taxon>
        <taxon>Bacilli</taxon>
        <taxon>Bacillales</taxon>
        <taxon>Bacillaceae</taxon>
        <taxon>Bacillus</taxon>
    </lineage>
</organism>
<gene>
    <name evidence="2" type="ORF">BW143_15010</name>
</gene>
<proteinExistence type="predicted"/>
<accession>A0A1R1S2P1</accession>
<dbReference type="RefSeq" id="WP_076758961.1">
    <property type="nucleotide sequence ID" value="NZ_JARMMK010000008.1"/>
</dbReference>
<dbReference type="AlphaFoldDB" id="A0A1R1QFQ8"/>
<dbReference type="InterPro" id="IPR048427">
    <property type="entry name" value="YpoC"/>
</dbReference>
<reference evidence="2 3" key="1">
    <citation type="submission" date="2017-01" db="EMBL/GenBank/DDBJ databases">
        <title>Bacillus phylogenomics.</title>
        <authorList>
            <person name="Dunlap C."/>
        </authorList>
    </citation>
    <scope>NUCLEOTIDE SEQUENCE [LARGE SCALE GENOMIC DNA]</scope>
    <source>
        <strain evidence="2 3">NRRL B-41282</strain>
    </source>
</reference>